<keyword evidence="5" id="KW-1185">Reference proteome</keyword>
<dbReference type="GO" id="GO:0004806">
    <property type="term" value="F:triacylglycerol lipase activity"/>
    <property type="evidence" value="ECO:0007669"/>
    <property type="project" value="TreeGrafter"/>
</dbReference>
<name>A0AAU9K6Q9_9CILI</name>
<dbReference type="AlphaFoldDB" id="A0AAU9K6Q9"/>
<feature type="domain" description="Alpha/beta hydrolase fold-3" evidence="3">
    <location>
        <begin position="356"/>
        <end position="568"/>
    </location>
</feature>
<evidence type="ECO:0000259" key="3">
    <source>
        <dbReference type="Pfam" id="PF07859"/>
    </source>
</evidence>
<dbReference type="GO" id="GO:0019433">
    <property type="term" value="P:triglyceride catabolic process"/>
    <property type="evidence" value="ECO:0007669"/>
    <property type="project" value="TreeGrafter"/>
</dbReference>
<evidence type="ECO:0000256" key="1">
    <source>
        <dbReference type="ARBA" id="ARBA00010515"/>
    </source>
</evidence>
<dbReference type="InterPro" id="IPR013094">
    <property type="entry name" value="AB_hydrolase_3"/>
</dbReference>
<keyword evidence="2" id="KW-0378">Hydrolase</keyword>
<accession>A0AAU9K6Q9</accession>
<organism evidence="4 5">
    <name type="scientific">Blepharisma stoltei</name>
    <dbReference type="NCBI Taxonomy" id="1481888"/>
    <lineage>
        <taxon>Eukaryota</taxon>
        <taxon>Sar</taxon>
        <taxon>Alveolata</taxon>
        <taxon>Ciliophora</taxon>
        <taxon>Postciliodesmatophora</taxon>
        <taxon>Heterotrichea</taxon>
        <taxon>Heterotrichida</taxon>
        <taxon>Blepharismidae</taxon>
        <taxon>Blepharisma</taxon>
    </lineage>
</organism>
<dbReference type="InterPro" id="IPR002168">
    <property type="entry name" value="Lipase_GDXG_HIS_AS"/>
</dbReference>
<evidence type="ECO:0000313" key="5">
    <source>
        <dbReference type="Proteomes" id="UP001162131"/>
    </source>
</evidence>
<dbReference type="GO" id="GO:0004771">
    <property type="term" value="F:sterol ester esterase activity"/>
    <property type="evidence" value="ECO:0007669"/>
    <property type="project" value="TreeGrafter"/>
</dbReference>
<dbReference type="GO" id="GO:0005829">
    <property type="term" value="C:cytosol"/>
    <property type="evidence" value="ECO:0007669"/>
    <property type="project" value="TreeGrafter"/>
</dbReference>
<proteinExistence type="inferred from homology"/>
<comment type="similarity">
    <text evidence="1">Belongs to the 'GDXG' lipolytic enzyme family.</text>
</comment>
<sequence>MGIQHKRRKINYKSKWIIIVIMEKIVTETLTQIREVRKNLLDIKQKQLQENILQIIAFLNKIQQAIAKYYDNNSSIQEGNLAFGIVAIKFISKYLDQLQKLAQKIHHKKYKNKYKDQIIITQAKFDTISEFFPNAFRTSQDDIFCLEKTHQRWARLESVTNRIQIAEPKALKQSWDNLFGLIAIAQAFMSKGISSQSKIVQKITVGSCMMFYGLFRKQARKQQTLFNAQATPEIVQICFNALDSQLGHMMLKVILPSIEFNEMIFIPRLANHVLSSSLYPTHDKSQTAHYLNVINKEPHLSGSKFSLSWDPGRIRVPVRVLSAFKIEKISKEKEEAKFCGCRPERPLRGAQMNKLILHVHGGGFVAMSSYSHQNYTRIWANELKIPLFSVDYRLAPQHPFPAALDDVWQVYTWLKTYAEQYLGILPEKIILVGDSAGGNLILALTIKAILMNFPLPSGLLVYYPASNLARDDQFSESLLWSLEDPLLSHNFLKICLDSYLKDTNLDKRHPLISPYYADNSIISKFPPVRIFTGNLDPLHHEALRFADKLISNGVNTKLFIYPDVYHGSLNFYARGGIKACKKTIDDGIEMFNELFNYEEPAPESATLAAIASSLSL</sequence>
<evidence type="ECO:0000256" key="2">
    <source>
        <dbReference type="ARBA" id="ARBA00022801"/>
    </source>
</evidence>
<dbReference type="Proteomes" id="UP001162131">
    <property type="component" value="Unassembled WGS sequence"/>
</dbReference>
<dbReference type="InterPro" id="IPR029058">
    <property type="entry name" value="AB_hydrolase_fold"/>
</dbReference>
<gene>
    <name evidence="4" type="ORF">BSTOLATCC_MIC63722</name>
</gene>
<dbReference type="Pfam" id="PF07859">
    <property type="entry name" value="Abhydrolase_3"/>
    <property type="match status" value="1"/>
</dbReference>
<dbReference type="PANTHER" id="PTHR23025">
    <property type="entry name" value="TRIACYLGLYCEROL LIPASE"/>
    <property type="match status" value="1"/>
</dbReference>
<dbReference type="SUPFAM" id="SSF53474">
    <property type="entry name" value="alpha/beta-Hydrolases"/>
    <property type="match status" value="1"/>
</dbReference>
<dbReference type="PANTHER" id="PTHR23025:SF3">
    <property type="entry name" value="HORMONE-SENSITIVE LIPASE"/>
    <property type="match status" value="1"/>
</dbReference>
<comment type="caution">
    <text evidence="4">The sequence shown here is derived from an EMBL/GenBank/DDBJ whole genome shotgun (WGS) entry which is preliminary data.</text>
</comment>
<dbReference type="Gene3D" id="3.40.50.1820">
    <property type="entry name" value="alpha/beta hydrolase"/>
    <property type="match status" value="1"/>
</dbReference>
<evidence type="ECO:0000313" key="4">
    <source>
        <dbReference type="EMBL" id="CAG9335245.1"/>
    </source>
</evidence>
<protein>
    <recommendedName>
        <fullName evidence="3">Alpha/beta hydrolase fold-3 domain-containing protein</fullName>
    </recommendedName>
</protein>
<reference evidence="4" key="1">
    <citation type="submission" date="2021-09" db="EMBL/GenBank/DDBJ databases">
        <authorList>
            <consortium name="AG Swart"/>
            <person name="Singh M."/>
            <person name="Singh A."/>
            <person name="Seah K."/>
            <person name="Emmerich C."/>
        </authorList>
    </citation>
    <scope>NUCLEOTIDE SEQUENCE</scope>
    <source>
        <strain evidence="4">ATCC30299</strain>
    </source>
</reference>
<dbReference type="EMBL" id="CAJZBQ010000062">
    <property type="protein sequence ID" value="CAG9335245.1"/>
    <property type="molecule type" value="Genomic_DNA"/>
</dbReference>
<dbReference type="PROSITE" id="PS01173">
    <property type="entry name" value="LIPASE_GDXG_HIS"/>
    <property type="match status" value="1"/>
</dbReference>